<reference evidence="3 4" key="1">
    <citation type="submission" date="2019-02" db="EMBL/GenBank/DDBJ databases">
        <title>Genome sequencing of the rare red list fungi Hericium alpestre (H. flagellum).</title>
        <authorList>
            <person name="Buettner E."/>
            <person name="Kellner H."/>
        </authorList>
    </citation>
    <scope>NUCLEOTIDE SEQUENCE [LARGE SCALE GENOMIC DNA]</scope>
    <source>
        <strain evidence="3 4">DSM 108284</strain>
    </source>
</reference>
<feature type="compositionally biased region" description="Polar residues" evidence="1">
    <location>
        <begin position="1"/>
        <end position="19"/>
    </location>
</feature>
<evidence type="ECO:0000256" key="1">
    <source>
        <dbReference type="SAM" id="MobiDB-lite"/>
    </source>
</evidence>
<evidence type="ECO:0000259" key="2">
    <source>
        <dbReference type="SMART" id="SM01300"/>
    </source>
</evidence>
<dbReference type="InterPro" id="IPR029332">
    <property type="entry name" value="PEHE_dom"/>
</dbReference>
<evidence type="ECO:0000313" key="3">
    <source>
        <dbReference type="EMBL" id="TFY83340.1"/>
    </source>
</evidence>
<dbReference type="SMART" id="SM01300">
    <property type="entry name" value="PEHE"/>
    <property type="match status" value="1"/>
</dbReference>
<dbReference type="AlphaFoldDB" id="A0A4Z0A9X9"/>
<feature type="region of interest" description="Disordered" evidence="1">
    <location>
        <begin position="269"/>
        <end position="360"/>
    </location>
</feature>
<feature type="domain" description="PEHE" evidence="2">
    <location>
        <begin position="136"/>
        <end position="264"/>
    </location>
</feature>
<dbReference type="Proteomes" id="UP000298061">
    <property type="component" value="Unassembled WGS sequence"/>
</dbReference>
<feature type="compositionally biased region" description="Basic and acidic residues" evidence="1">
    <location>
        <begin position="269"/>
        <end position="282"/>
    </location>
</feature>
<feature type="compositionally biased region" description="Basic residues" evidence="1">
    <location>
        <begin position="45"/>
        <end position="56"/>
    </location>
</feature>
<keyword evidence="4" id="KW-1185">Reference proteome</keyword>
<accession>A0A4Z0A9X9</accession>
<feature type="region of interest" description="Disordered" evidence="1">
    <location>
        <begin position="222"/>
        <end position="247"/>
    </location>
</feature>
<gene>
    <name evidence="3" type="ORF">EWM64_g661</name>
</gene>
<dbReference type="EMBL" id="SFCI01000035">
    <property type="protein sequence ID" value="TFY83340.1"/>
    <property type="molecule type" value="Genomic_DNA"/>
</dbReference>
<protein>
    <recommendedName>
        <fullName evidence="2">PEHE domain-containing protein</fullName>
    </recommendedName>
</protein>
<comment type="caution">
    <text evidence="3">The sequence shown here is derived from an EMBL/GenBank/DDBJ whole genome shotgun (WGS) entry which is preliminary data.</text>
</comment>
<name>A0A4Z0A9X9_9AGAM</name>
<feature type="region of interest" description="Disordered" evidence="1">
    <location>
        <begin position="1"/>
        <end position="63"/>
    </location>
</feature>
<feature type="compositionally biased region" description="Low complexity" evidence="1">
    <location>
        <begin position="29"/>
        <end position="44"/>
    </location>
</feature>
<organism evidence="3 4">
    <name type="scientific">Hericium alpestre</name>
    <dbReference type="NCBI Taxonomy" id="135208"/>
    <lineage>
        <taxon>Eukaryota</taxon>
        <taxon>Fungi</taxon>
        <taxon>Dikarya</taxon>
        <taxon>Basidiomycota</taxon>
        <taxon>Agaricomycotina</taxon>
        <taxon>Agaricomycetes</taxon>
        <taxon>Russulales</taxon>
        <taxon>Hericiaceae</taxon>
        <taxon>Hericium</taxon>
    </lineage>
</organism>
<sequence length="360" mass="40387">MITSSTFVSTVQERVSSKGSIPATPVAGPSTPTPAQTPTTSAQTRQKRILPSRSRRGGPGVGSCDADVMILDMLKRKHGDEPLIPADTRLLLTTKSELAPSSSLGTSFEFQLNTSAYDRYFDKPEVLKAYKEQLVIQTPEFTTLPEHATVGGRFRPRGHVEEESADTSDAAYEKRHRKYETFEKRQRLREKEKLKHEHYKLKERIDQLRAMHASGFLTIPDLAPESTADEKPVSISSDSTAREAERRKELMLECAQTLEARYRTLLNPDHGRTIEKNGRQESEAMSVGPAGLSLKARGKGIQEEEESEEDEEEVDQLDEESEPEVKPAPPQEKLKLRIRWPAGMGRNAASARPSQLRRRI</sequence>
<proteinExistence type="predicted"/>
<dbReference type="STRING" id="135208.A0A4Z0A9X9"/>
<dbReference type="OrthoDB" id="2555515at2759"/>
<dbReference type="GO" id="GO:0000123">
    <property type="term" value="C:histone acetyltransferase complex"/>
    <property type="evidence" value="ECO:0007669"/>
    <property type="project" value="UniProtKB-ARBA"/>
</dbReference>
<feature type="compositionally biased region" description="Acidic residues" evidence="1">
    <location>
        <begin position="303"/>
        <end position="322"/>
    </location>
</feature>
<evidence type="ECO:0000313" key="4">
    <source>
        <dbReference type="Proteomes" id="UP000298061"/>
    </source>
</evidence>